<dbReference type="Proteomes" id="UP000187464">
    <property type="component" value="Chromosome I"/>
</dbReference>
<evidence type="ECO:0000313" key="2">
    <source>
        <dbReference type="Proteomes" id="UP000187464"/>
    </source>
</evidence>
<name>A0A1R3T2W8_9BACT</name>
<evidence type="ECO:0000313" key="1">
    <source>
        <dbReference type="EMBL" id="SCD22051.1"/>
    </source>
</evidence>
<proteinExistence type="predicted"/>
<sequence length="39" mass="4766">MFDLEEFVKVIDGEIDFKNYLRDKIKSAIIEKEPYKRMI</sequence>
<dbReference type="STRING" id="1642647.PSM36_3266"/>
<keyword evidence="2" id="KW-1185">Reference proteome</keyword>
<gene>
    <name evidence="1" type="ORF">PSM36_3266</name>
</gene>
<accession>A0A1R3T2W8</accession>
<protein>
    <submittedName>
        <fullName evidence="1">Uncharacterized protein</fullName>
    </submittedName>
</protein>
<organism evidence="1 2">
    <name type="scientific">Proteiniphilum saccharofermentans</name>
    <dbReference type="NCBI Taxonomy" id="1642647"/>
    <lineage>
        <taxon>Bacteria</taxon>
        <taxon>Pseudomonadati</taxon>
        <taxon>Bacteroidota</taxon>
        <taxon>Bacteroidia</taxon>
        <taxon>Bacteroidales</taxon>
        <taxon>Dysgonomonadaceae</taxon>
        <taxon>Proteiniphilum</taxon>
    </lineage>
</organism>
<dbReference type="KEGG" id="psac:PSM36_3266"/>
<dbReference type="EMBL" id="LT605205">
    <property type="protein sequence ID" value="SCD22051.1"/>
    <property type="molecule type" value="Genomic_DNA"/>
</dbReference>
<dbReference type="AlphaFoldDB" id="A0A1R3T2W8"/>
<reference evidence="1 2" key="1">
    <citation type="submission" date="2016-08" db="EMBL/GenBank/DDBJ databases">
        <authorList>
            <person name="Seilhamer J.J."/>
        </authorList>
    </citation>
    <scope>NUCLEOTIDE SEQUENCE [LARGE SCALE GENOMIC DNA]</scope>
    <source>
        <strain evidence="1">M3/6</strain>
    </source>
</reference>